<dbReference type="PROSITE" id="PS50878">
    <property type="entry name" value="RT_POL"/>
    <property type="match status" value="1"/>
</dbReference>
<dbReference type="AlphaFoldDB" id="A0A7D9I7P5"/>
<accession>A0A7D9I7P5</accession>
<dbReference type="OrthoDB" id="445826at2759"/>
<protein>
    <submittedName>
        <fullName evidence="1">Uncharacterized protein</fullName>
    </submittedName>
</protein>
<gene>
    <name evidence="1" type="ORF">PACLA_8A027682</name>
</gene>
<dbReference type="InterPro" id="IPR043502">
    <property type="entry name" value="DNA/RNA_pol_sf"/>
</dbReference>
<proteinExistence type="predicted"/>
<dbReference type="EMBL" id="CACRXK020004324">
    <property type="protein sequence ID" value="CAB4002331.1"/>
    <property type="molecule type" value="Genomic_DNA"/>
</dbReference>
<sequence>MDKGLVTGAVFLDLAKAFDTDDHSLLFEKLASSGLSNDSVNWFKSYLSNRNQLTALANTVSSFKHVPVGVPQGSVLGPLLFLIFLNDLPYCINHCEISLYADDTVIYLSSNNACDLEMKLNSDLKHLCRWFNDNLLTLNVSNDWSMLTVIHEKGHYESLY</sequence>
<keyword evidence="2" id="KW-1185">Reference proteome</keyword>
<evidence type="ECO:0000313" key="2">
    <source>
        <dbReference type="Proteomes" id="UP001152795"/>
    </source>
</evidence>
<name>A0A7D9I7P5_PARCT</name>
<dbReference type="SUPFAM" id="SSF56672">
    <property type="entry name" value="DNA/RNA polymerases"/>
    <property type="match status" value="1"/>
</dbReference>
<organism evidence="1 2">
    <name type="scientific">Paramuricea clavata</name>
    <name type="common">Red gorgonian</name>
    <name type="synonym">Violescent sea-whip</name>
    <dbReference type="NCBI Taxonomy" id="317549"/>
    <lineage>
        <taxon>Eukaryota</taxon>
        <taxon>Metazoa</taxon>
        <taxon>Cnidaria</taxon>
        <taxon>Anthozoa</taxon>
        <taxon>Octocorallia</taxon>
        <taxon>Malacalcyonacea</taxon>
        <taxon>Plexauridae</taxon>
        <taxon>Paramuricea</taxon>
    </lineage>
</organism>
<comment type="caution">
    <text evidence="1">The sequence shown here is derived from an EMBL/GenBank/DDBJ whole genome shotgun (WGS) entry which is preliminary data.</text>
</comment>
<dbReference type="PANTHER" id="PTHR33332">
    <property type="entry name" value="REVERSE TRANSCRIPTASE DOMAIN-CONTAINING PROTEIN"/>
    <property type="match status" value="1"/>
</dbReference>
<dbReference type="Proteomes" id="UP001152795">
    <property type="component" value="Unassembled WGS sequence"/>
</dbReference>
<reference evidence="1" key="1">
    <citation type="submission" date="2020-04" db="EMBL/GenBank/DDBJ databases">
        <authorList>
            <person name="Alioto T."/>
            <person name="Alioto T."/>
            <person name="Gomez Garrido J."/>
        </authorList>
    </citation>
    <scope>NUCLEOTIDE SEQUENCE</scope>
    <source>
        <strain evidence="1">A484AB</strain>
    </source>
</reference>
<dbReference type="Pfam" id="PF00078">
    <property type="entry name" value="RVT_1"/>
    <property type="match status" value="1"/>
</dbReference>
<evidence type="ECO:0000313" key="1">
    <source>
        <dbReference type="EMBL" id="CAB4002331.1"/>
    </source>
</evidence>
<dbReference type="InterPro" id="IPR000477">
    <property type="entry name" value="RT_dom"/>
</dbReference>